<dbReference type="AlphaFoldDB" id="A0A8S3ABS1"/>
<dbReference type="EMBL" id="CAJOBJ010136483">
    <property type="protein sequence ID" value="CAF4744135.1"/>
    <property type="molecule type" value="Genomic_DNA"/>
</dbReference>
<evidence type="ECO:0000256" key="1">
    <source>
        <dbReference type="SAM" id="MobiDB-lite"/>
    </source>
</evidence>
<evidence type="ECO:0000313" key="4">
    <source>
        <dbReference type="EMBL" id="CAF4714658.1"/>
    </source>
</evidence>
<dbReference type="EMBL" id="CAJOBI010135943">
    <property type="protein sequence ID" value="CAF4745634.1"/>
    <property type="molecule type" value="Genomic_DNA"/>
</dbReference>
<evidence type="ECO:0000313" key="3">
    <source>
        <dbReference type="EMBL" id="CAF4705034.1"/>
    </source>
</evidence>
<dbReference type="Proteomes" id="UP000681967">
    <property type="component" value="Unassembled WGS sequence"/>
</dbReference>
<protein>
    <submittedName>
        <fullName evidence="4">Uncharacterized protein</fullName>
    </submittedName>
</protein>
<evidence type="ECO:0000313" key="2">
    <source>
        <dbReference type="EMBL" id="CAF4509290.1"/>
    </source>
</evidence>
<feature type="compositionally biased region" description="Acidic residues" evidence="1">
    <location>
        <begin position="40"/>
        <end position="49"/>
    </location>
</feature>
<organism evidence="4 8">
    <name type="scientific">Rotaria magnacalcarata</name>
    <dbReference type="NCBI Taxonomy" id="392030"/>
    <lineage>
        <taxon>Eukaryota</taxon>
        <taxon>Metazoa</taxon>
        <taxon>Spiralia</taxon>
        <taxon>Gnathifera</taxon>
        <taxon>Rotifera</taxon>
        <taxon>Eurotatoria</taxon>
        <taxon>Bdelloidea</taxon>
        <taxon>Philodinida</taxon>
        <taxon>Philodinidae</taxon>
        <taxon>Rotaria</taxon>
    </lineage>
</organism>
<dbReference type="EMBL" id="CAJOBI010126770">
    <property type="protein sequence ID" value="CAF4705034.1"/>
    <property type="molecule type" value="Genomic_DNA"/>
</dbReference>
<evidence type="ECO:0000313" key="6">
    <source>
        <dbReference type="EMBL" id="CAF4744135.1"/>
    </source>
</evidence>
<feature type="non-terminal residue" evidence="4">
    <location>
        <position position="1"/>
    </location>
</feature>
<sequence>SQDLRSIPFNVVQENSTLGQALNSLNAKSHDIEQTPTDESGSDSDEEDSSNSCYSSLS</sequence>
<evidence type="ECO:0000313" key="7">
    <source>
        <dbReference type="EMBL" id="CAF4745634.1"/>
    </source>
</evidence>
<evidence type="ECO:0000313" key="5">
    <source>
        <dbReference type="EMBL" id="CAF4731107.1"/>
    </source>
</evidence>
<accession>A0A8S3ABS1</accession>
<comment type="caution">
    <text evidence="4">The sequence shown here is derived from an EMBL/GenBank/DDBJ whole genome shotgun (WGS) entry which is preliminary data.</text>
</comment>
<dbReference type="EMBL" id="CAJOBJ010129525">
    <property type="protein sequence ID" value="CAF4714658.1"/>
    <property type="molecule type" value="Genomic_DNA"/>
</dbReference>
<feature type="region of interest" description="Disordered" evidence="1">
    <location>
        <begin position="22"/>
        <end position="58"/>
    </location>
</feature>
<reference evidence="4" key="1">
    <citation type="submission" date="2021-02" db="EMBL/GenBank/DDBJ databases">
        <authorList>
            <person name="Nowell W R."/>
        </authorList>
    </citation>
    <scope>NUCLEOTIDE SEQUENCE</scope>
</reference>
<name>A0A8S3ABS1_9BILA</name>
<gene>
    <name evidence="2" type="ORF">BYL167_LOCUS36391</name>
    <name evidence="5" type="ORF">BYL167_LOCUS45274</name>
    <name evidence="4" type="ORF">GIL414_LOCUS43595</name>
    <name evidence="6" type="ORF">GIL414_LOCUS44863</name>
    <name evidence="3" type="ORF">SMN809_LOCUS43207</name>
    <name evidence="7" type="ORF">SMN809_LOCUS44906</name>
</gene>
<dbReference type="EMBL" id="CAJOBH010079283">
    <property type="protein sequence ID" value="CAF4509290.1"/>
    <property type="molecule type" value="Genomic_DNA"/>
</dbReference>
<dbReference type="Proteomes" id="UP000681720">
    <property type="component" value="Unassembled WGS sequence"/>
</dbReference>
<dbReference type="EMBL" id="CAJOBH010125101">
    <property type="protein sequence ID" value="CAF4731107.1"/>
    <property type="molecule type" value="Genomic_DNA"/>
</dbReference>
<dbReference type="Proteomes" id="UP000676336">
    <property type="component" value="Unassembled WGS sequence"/>
</dbReference>
<proteinExistence type="predicted"/>
<feature type="non-terminal residue" evidence="4">
    <location>
        <position position="58"/>
    </location>
</feature>
<evidence type="ECO:0000313" key="8">
    <source>
        <dbReference type="Proteomes" id="UP000681720"/>
    </source>
</evidence>